<evidence type="ECO:0000313" key="8">
    <source>
        <dbReference type="Proteomes" id="UP000198741"/>
    </source>
</evidence>
<keyword evidence="3" id="KW-0378">Hydrolase</keyword>
<dbReference type="PRINTS" id="PR00834">
    <property type="entry name" value="PROTEASES2C"/>
</dbReference>
<dbReference type="InterPro" id="IPR051201">
    <property type="entry name" value="Chloro_Bact_Ser_Proteases"/>
</dbReference>
<dbReference type="InterPro" id="IPR009003">
    <property type="entry name" value="Peptidase_S1_PA"/>
</dbReference>
<keyword evidence="2 7" id="KW-0645">Protease</keyword>
<dbReference type="AlphaFoldDB" id="A0A1H0KPU5"/>
<proteinExistence type="inferred from homology"/>
<keyword evidence="8" id="KW-1185">Reference proteome</keyword>
<dbReference type="Gene3D" id="2.40.10.10">
    <property type="entry name" value="Trypsin-like serine proteases"/>
    <property type="match status" value="2"/>
</dbReference>
<dbReference type="SMART" id="SM00228">
    <property type="entry name" value="PDZ"/>
    <property type="match status" value="1"/>
</dbReference>
<dbReference type="GO" id="GO:0006508">
    <property type="term" value="P:proteolysis"/>
    <property type="evidence" value="ECO:0007669"/>
    <property type="project" value="UniProtKB-KW"/>
</dbReference>
<feature type="compositionally biased region" description="Polar residues" evidence="4">
    <location>
        <begin position="100"/>
        <end position="113"/>
    </location>
</feature>
<dbReference type="EMBL" id="LT629710">
    <property type="protein sequence ID" value="SDO57978.1"/>
    <property type="molecule type" value="Genomic_DNA"/>
</dbReference>
<dbReference type="PANTHER" id="PTHR43343:SF3">
    <property type="entry name" value="PROTEASE DO-LIKE 8, CHLOROPLASTIC"/>
    <property type="match status" value="1"/>
</dbReference>
<sequence>MFHTLRGDCIDMSSEDFPRTQDNGDSVTNSVPQPSADPAPTHQPDQADLGAVYAGAPAGTPIVVDAAGEASPPSVWIGQHRPEDGQDTGPVQTAWYEGSGAQNSPSSHGATPSSPNPPVPYSDQPEAPMWQPRPSGALSAEAWSAPSPTTAQPSTGAGTGSYPADQYGQYNQYGRSDRGYGQPDRSYGQSADPGQNYRGYPPAPLGYAGSAYPGSTGPAGATAVVPNRATQRKGTAWLVAAAMVVAIGGGVGGGYLAGRSSGSSAVADSSLTQQSTSPVVSDTQTVAAGSVEAVAAKMLPSVVSILSISSSAEGEGSGIILSSDGLILTNNHVIEGASELTVKFNDGTTKSATVVGSDTTDDLAVIKVAGVSGLTKATLGSSANLKVGQQVVAVGSPLGLSATVTSGIVSALNRPVRTSSEESQSPGQSNSSAQDTVLNAIQTDAAINPGNSGGALVDMNGRVIGINSAIASLSNSSSSSQSGSIGVGFAIPIDQAHRIAQEIINTGHATHAVLGATVGDAPDGNSQNAQAAAAAGLSVGAKISTVTSGGAAAAAGLQAGDVITKVGSAVVDSADALIATIRSQVPNSKVQVTYLRGTATMTATVTLGSAVSN</sequence>
<feature type="domain" description="PDZ" evidence="6">
    <location>
        <begin position="503"/>
        <end position="568"/>
    </location>
</feature>
<accession>A0A1H0KPU5</accession>
<evidence type="ECO:0000256" key="4">
    <source>
        <dbReference type="SAM" id="MobiDB-lite"/>
    </source>
</evidence>
<feature type="region of interest" description="Disordered" evidence="4">
    <location>
        <begin position="1"/>
        <end position="202"/>
    </location>
</feature>
<evidence type="ECO:0000259" key="6">
    <source>
        <dbReference type="PROSITE" id="PS50106"/>
    </source>
</evidence>
<feature type="transmembrane region" description="Helical" evidence="5">
    <location>
        <begin position="236"/>
        <end position="257"/>
    </location>
</feature>
<gene>
    <name evidence="7" type="ORF">SAMN04515671_1392</name>
</gene>
<keyword evidence="5" id="KW-0472">Membrane</keyword>
<organism evidence="7 8">
    <name type="scientific">Nakamurella panacisegetis</name>
    <dbReference type="NCBI Taxonomy" id="1090615"/>
    <lineage>
        <taxon>Bacteria</taxon>
        <taxon>Bacillati</taxon>
        <taxon>Actinomycetota</taxon>
        <taxon>Actinomycetes</taxon>
        <taxon>Nakamurellales</taxon>
        <taxon>Nakamurellaceae</taxon>
        <taxon>Nakamurella</taxon>
    </lineage>
</organism>
<dbReference type="Proteomes" id="UP000198741">
    <property type="component" value="Chromosome I"/>
</dbReference>
<dbReference type="PANTHER" id="PTHR43343">
    <property type="entry name" value="PEPTIDASE S12"/>
    <property type="match status" value="1"/>
</dbReference>
<reference evidence="7 8" key="1">
    <citation type="submission" date="2016-10" db="EMBL/GenBank/DDBJ databases">
        <authorList>
            <person name="de Groot N.N."/>
        </authorList>
    </citation>
    <scope>NUCLEOTIDE SEQUENCE [LARGE SCALE GENOMIC DNA]</scope>
    <source>
        <strain evidence="8">P4-7,KCTC 19426,CECT 7604</strain>
    </source>
</reference>
<evidence type="ECO:0000256" key="3">
    <source>
        <dbReference type="ARBA" id="ARBA00022801"/>
    </source>
</evidence>
<dbReference type="Pfam" id="PF13180">
    <property type="entry name" value="PDZ_2"/>
    <property type="match status" value="1"/>
</dbReference>
<dbReference type="InterPro" id="IPR001478">
    <property type="entry name" value="PDZ"/>
</dbReference>
<dbReference type="SUPFAM" id="SSF50156">
    <property type="entry name" value="PDZ domain-like"/>
    <property type="match status" value="1"/>
</dbReference>
<dbReference type="SUPFAM" id="SSF50494">
    <property type="entry name" value="Trypsin-like serine proteases"/>
    <property type="match status" value="1"/>
</dbReference>
<evidence type="ECO:0000256" key="2">
    <source>
        <dbReference type="ARBA" id="ARBA00022670"/>
    </source>
</evidence>
<dbReference type="InterPro" id="IPR043504">
    <property type="entry name" value="Peptidase_S1_PA_chymotrypsin"/>
</dbReference>
<name>A0A1H0KPU5_9ACTN</name>
<dbReference type="InterPro" id="IPR036034">
    <property type="entry name" value="PDZ_sf"/>
</dbReference>
<dbReference type="InterPro" id="IPR001940">
    <property type="entry name" value="Peptidase_S1C"/>
</dbReference>
<dbReference type="STRING" id="1090615.SAMN04515671_1392"/>
<dbReference type="GO" id="GO:0004252">
    <property type="term" value="F:serine-type endopeptidase activity"/>
    <property type="evidence" value="ECO:0007669"/>
    <property type="project" value="InterPro"/>
</dbReference>
<keyword evidence="5" id="KW-1133">Transmembrane helix</keyword>
<evidence type="ECO:0000256" key="5">
    <source>
        <dbReference type="SAM" id="Phobius"/>
    </source>
</evidence>
<feature type="compositionally biased region" description="Polar residues" evidence="4">
    <location>
        <begin position="146"/>
        <end position="156"/>
    </location>
</feature>
<evidence type="ECO:0000313" key="7">
    <source>
        <dbReference type="EMBL" id="SDO57978.1"/>
    </source>
</evidence>
<keyword evidence="5" id="KW-0812">Transmembrane</keyword>
<protein>
    <submittedName>
        <fullName evidence="7">Putative serine protease PepD</fullName>
    </submittedName>
</protein>
<comment type="similarity">
    <text evidence="1">Belongs to the peptidase S1C family.</text>
</comment>
<feature type="compositionally biased region" description="Polar residues" evidence="4">
    <location>
        <begin position="20"/>
        <end position="33"/>
    </location>
</feature>
<dbReference type="Pfam" id="PF13365">
    <property type="entry name" value="Trypsin_2"/>
    <property type="match status" value="1"/>
</dbReference>
<dbReference type="PROSITE" id="PS50106">
    <property type="entry name" value="PDZ"/>
    <property type="match status" value="1"/>
</dbReference>
<dbReference type="Gene3D" id="2.30.42.10">
    <property type="match status" value="1"/>
</dbReference>
<evidence type="ECO:0000256" key="1">
    <source>
        <dbReference type="ARBA" id="ARBA00010541"/>
    </source>
</evidence>